<gene>
    <name evidence="2" type="ORF">V5799_010799</name>
</gene>
<proteinExistence type="predicted"/>
<feature type="chain" id="PRO_5042955680" description="Secreted protein" evidence="1">
    <location>
        <begin position="24"/>
        <end position="72"/>
    </location>
</feature>
<evidence type="ECO:0000256" key="1">
    <source>
        <dbReference type="SAM" id="SignalP"/>
    </source>
</evidence>
<dbReference type="Proteomes" id="UP001321473">
    <property type="component" value="Unassembled WGS sequence"/>
</dbReference>
<evidence type="ECO:0000313" key="2">
    <source>
        <dbReference type="EMBL" id="KAK8774670.1"/>
    </source>
</evidence>
<keyword evidence="3" id="KW-1185">Reference proteome</keyword>
<comment type="caution">
    <text evidence="2">The sequence shown here is derived from an EMBL/GenBank/DDBJ whole genome shotgun (WGS) entry which is preliminary data.</text>
</comment>
<dbReference type="AlphaFoldDB" id="A0AAQ4EJ02"/>
<evidence type="ECO:0008006" key="4">
    <source>
        <dbReference type="Google" id="ProtNLM"/>
    </source>
</evidence>
<organism evidence="2 3">
    <name type="scientific">Amblyomma americanum</name>
    <name type="common">Lone star tick</name>
    <dbReference type="NCBI Taxonomy" id="6943"/>
    <lineage>
        <taxon>Eukaryota</taxon>
        <taxon>Metazoa</taxon>
        <taxon>Ecdysozoa</taxon>
        <taxon>Arthropoda</taxon>
        <taxon>Chelicerata</taxon>
        <taxon>Arachnida</taxon>
        <taxon>Acari</taxon>
        <taxon>Parasitiformes</taxon>
        <taxon>Ixodida</taxon>
        <taxon>Ixodoidea</taxon>
        <taxon>Ixodidae</taxon>
        <taxon>Amblyomminae</taxon>
        <taxon>Amblyomma</taxon>
    </lineage>
</organism>
<feature type="signal peptide" evidence="1">
    <location>
        <begin position="1"/>
        <end position="23"/>
    </location>
</feature>
<name>A0AAQ4EJ02_AMBAM</name>
<protein>
    <recommendedName>
        <fullName evidence="4">Secreted protein</fullName>
    </recommendedName>
</protein>
<accession>A0AAQ4EJ02</accession>
<sequence length="72" mass="8431">MTTTWDFCVSFFVWCCTPVFVSSSRKEYFVFSHSGSKTSLIRSRFLCSKSCTLKMSYRVTLYCSQLIRSRIV</sequence>
<reference evidence="2 3" key="1">
    <citation type="journal article" date="2023" name="Arcadia Sci">
        <title>De novo assembly of a long-read Amblyomma americanum tick genome.</title>
        <authorList>
            <person name="Chou S."/>
            <person name="Poskanzer K.E."/>
            <person name="Rollins M."/>
            <person name="Thuy-Boun P.S."/>
        </authorList>
    </citation>
    <scope>NUCLEOTIDE SEQUENCE [LARGE SCALE GENOMIC DNA]</scope>
    <source>
        <strain evidence="2">F_SG_1</strain>
        <tissue evidence="2">Salivary glands</tissue>
    </source>
</reference>
<keyword evidence="1" id="KW-0732">Signal</keyword>
<evidence type="ECO:0000313" key="3">
    <source>
        <dbReference type="Proteomes" id="UP001321473"/>
    </source>
</evidence>
<dbReference type="EMBL" id="JARKHS020015163">
    <property type="protein sequence ID" value="KAK8774670.1"/>
    <property type="molecule type" value="Genomic_DNA"/>
</dbReference>